<dbReference type="InterPro" id="IPR029063">
    <property type="entry name" value="SAM-dependent_MTases_sf"/>
</dbReference>
<dbReference type="SUPFAM" id="SSF53335">
    <property type="entry name" value="S-adenosyl-L-methionine-dependent methyltransferases"/>
    <property type="match status" value="1"/>
</dbReference>
<accession>A0A0M4MZT7</accession>
<evidence type="ECO:0000313" key="2">
    <source>
        <dbReference type="EMBL" id="ALE19011.1"/>
    </source>
</evidence>
<evidence type="ECO:0000313" key="3">
    <source>
        <dbReference type="Proteomes" id="UP000068137"/>
    </source>
</evidence>
<dbReference type="Gene3D" id="3.40.50.150">
    <property type="entry name" value="Vaccinia Virus protein VP39"/>
    <property type="match status" value="1"/>
</dbReference>
<sequence length="220" mass="24184">MSSVKSLFANFRLPADDPTGKKTLASMNKNHRKSNLWALKTLQSIVDARRGFTTNTILDVGCGGGQFLADLNIAWPDATLIGIDHSPAAIQATLDTNAHLVVSDKLTAYQATADTTLLDDNSVDIVTACETIYFWPDIDAALQEMRRILRPGGIFMVWVDGSNPIMMKPWEKLIGGMHTYTKAELRDVFTRNGFDTLQLAPPHQPPFYSRLATFGTAPAT</sequence>
<proteinExistence type="predicted"/>
<dbReference type="CDD" id="cd02440">
    <property type="entry name" value="AdoMet_MTases"/>
    <property type="match status" value="1"/>
</dbReference>
<dbReference type="RefSeq" id="WP_053961999.1">
    <property type="nucleotide sequence ID" value="NZ_CP012390.1"/>
</dbReference>
<dbReference type="PANTHER" id="PTHR43591:SF24">
    <property type="entry name" value="2-METHOXY-6-POLYPRENYL-1,4-BENZOQUINOL METHYLASE, MITOCHONDRIAL"/>
    <property type="match status" value="1"/>
</dbReference>
<feature type="domain" description="Methyltransferase type 11" evidence="1">
    <location>
        <begin position="58"/>
        <end position="156"/>
    </location>
</feature>
<dbReference type="OrthoDB" id="9810247at2"/>
<name>A0A0M4MZT7_9ACTN</name>
<dbReference type="STRING" id="1528099.AL705_04505"/>
<dbReference type="GO" id="GO:0008757">
    <property type="term" value="F:S-adenosylmethionine-dependent methyltransferase activity"/>
    <property type="evidence" value="ECO:0007669"/>
    <property type="project" value="InterPro"/>
</dbReference>
<evidence type="ECO:0000259" key="1">
    <source>
        <dbReference type="Pfam" id="PF08241"/>
    </source>
</evidence>
<dbReference type="EMBL" id="CP012390">
    <property type="protein sequence ID" value="ALE19011.1"/>
    <property type="molecule type" value="Genomic_DNA"/>
</dbReference>
<dbReference type="KEGG" id="cbq:AL705_04505"/>
<reference evidence="2 3" key="1">
    <citation type="journal article" date="2015" name="Genome Announc.">
        <title>Complete Genome Sequences for Two Strains of a Novel Fastidious, Partially Acid-Fast, Gram-Positive Corynebacterineae Bacterium, Derived from Human Clinical Samples.</title>
        <authorList>
            <person name="Nicholson A.C."/>
            <person name="Bell M."/>
            <person name="Humrighouse B.W."/>
            <person name="McQuiston J.R."/>
        </authorList>
    </citation>
    <scope>NUCLEOTIDE SEQUENCE [LARGE SCALE GENOMIC DNA]</scope>
    <source>
        <strain evidence="2 3">X1698</strain>
    </source>
</reference>
<gene>
    <name evidence="2" type="ORF">AL705_04505</name>
</gene>
<dbReference type="Pfam" id="PF08241">
    <property type="entry name" value="Methyltransf_11"/>
    <property type="match status" value="1"/>
</dbReference>
<dbReference type="PANTHER" id="PTHR43591">
    <property type="entry name" value="METHYLTRANSFERASE"/>
    <property type="match status" value="1"/>
</dbReference>
<protein>
    <recommendedName>
        <fullName evidence="1">Methyltransferase type 11 domain-containing protein</fullName>
    </recommendedName>
</protein>
<organism evidence="2 3">
    <name type="scientific">Lawsonella clevelandensis</name>
    <dbReference type="NCBI Taxonomy" id="1528099"/>
    <lineage>
        <taxon>Bacteria</taxon>
        <taxon>Bacillati</taxon>
        <taxon>Actinomycetota</taxon>
        <taxon>Actinomycetes</taxon>
        <taxon>Mycobacteriales</taxon>
        <taxon>Lawsonellaceae</taxon>
        <taxon>Lawsonella</taxon>
    </lineage>
</organism>
<dbReference type="AlphaFoldDB" id="A0A0M4MZT7"/>
<dbReference type="Proteomes" id="UP000068137">
    <property type="component" value="Chromosome"/>
</dbReference>
<dbReference type="InterPro" id="IPR013216">
    <property type="entry name" value="Methyltransf_11"/>
</dbReference>